<comment type="cofactor">
    <cofactor evidence="2">
        <name>thiamine diphosphate</name>
        <dbReference type="ChEBI" id="CHEBI:58937"/>
    </cofactor>
</comment>
<evidence type="ECO:0000313" key="13">
    <source>
        <dbReference type="EMBL" id="CAB4329476.1"/>
    </source>
</evidence>
<dbReference type="Gene3D" id="3.30.559.10">
    <property type="entry name" value="Chloramphenicol acetyltransferase-like domain"/>
    <property type="match status" value="1"/>
</dbReference>
<dbReference type="SUPFAM" id="SSF52777">
    <property type="entry name" value="CoA-dependent acyltransferases"/>
    <property type="match status" value="1"/>
</dbReference>
<dbReference type="Gene3D" id="1.10.287.1150">
    <property type="entry name" value="TPP helical domain"/>
    <property type="match status" value="1"/>
</dbReference>
<dbReference type="CDD" id="cd02016">
    <property type="entry name" value="TPP_E1_OGDC_like"/>
    <property type="match status" value="1"/>
</dbReference>
<dbReference type="PANTHER" id="PTHR23152:SF4">
    <property type="entry name" value="2-OXOADIPATE DEHYDROGENASE COMPLEX COMPONENT E1"/>
    <property type="match status" value="1"/>
</dbReference>
<evidence type="ECO:0000256" key="9">
    <source>
        <dbReference type="ARBA" id="ARBA00023268"/>
    </source>
</evidence>
<dbReference type="GO" id="GO:0046872">
    <property type="term" value="F:metal ion binding"/>
    <property type="evidence" value="ECO:0007669"/>
    <property type="project" value="UniProtKB-KW"/>
</dbReference>
<dbReference type="EMBL" id="CAESAD010000001">
    <property type="protein sequence ID" value="CAB4329476.1"/>
    <property type="molecule type" value="Genomic_DNA"/>
</dbReference>
<dbReference type="GO" id="GO:0045252">
    <property type="term" value="C:oxoglutarate dehydrogenase complex"/>
    <property type="evidence" value="ECO:0007669"/>
    <property type="project" value="TreeGrafter"/>
</dbReference>
<dbReference type="EMBL" id="CAEZYC010000038">
    <property type="protein sequence ID" value="CAB4709271.1"/>
    <property type="molecule type" value="Genomic_DNA"/>
</dbReference>
<feature type="domain" description="Transketolase-like pyrimidine-binding" evidence="12">
    <location>
        <begin position="885"/>
        <end position="1078"/>
    </location>
</feature>
<dbReference type="NCBIfam" id="NF008907">
    <property type="entry name" value="PRK12270.1"/>
    <property type="match status" value="1"/>
</dbReference>
<evidence type="ECO:0000256" key="1">
    <source>
        <dbReference type="ARBA" id="ARBA00001946"/>
    </source>
</evidence>
<dbReference type="EMBL" id="CAEZZD010000015">
    <property type="protein sequence ID" value="CAB4741608.1"/>
    <property type="molecule type" value="Genomic_DNA"/>
</dbReference>
<dbReference type="UniPathway" id="UPA00223">
    <property type="reaction ID" value="UER00997"/>
</dbReference>
<dbReference type="Pfam" id="PF00198">
    <property type="entry name" value="2-oxoacid_dh"/>
    <property type="match status" value="1"/>
</dbReference>
<dbReference type="SMART" id="SM00861">
    <property type="entry name" value="Transket_pyr"/>
    <property type="match status" value="1"/>
</dbReference>
<sequence length="1222" mass="134937">MSGPANSPFGANDWLVDELYQQYLEDKQSVDPAWWDFFADYSPSEYSPIASANKTTLQPRVSAPAPAANTAVPAPQEKAAPPAATPQATAAPSVPVTPSEDVIEKLKGTSARVVTNMEASLEIPTATSVRAVPAKLMVDNRIVINNHLARGRGGKVSFTHIVGFAIVRALRELPDMNVSYTTLEDKPAITRHQQVGLGLAIDLAKEDGSRQLLVPCIKSADTMDFAAFWSAYEDVVRKARSGKLTVEDFQGTTASLTNPGTIGTVHSVPRLMQGQGLIVGVGAMDYSAEWQGASEDALAKNAVSKIMTFTSTYDHRVIQGAQSGDFLRRVHQLLLGDDGFYDDIFRALQIPYEPIRWAQDLATSHDSDLDKTARVQEMIHAFRVRGHLLADIDPLEYHQRSHPDLDIANHGMTLWDLDREFATGGFGGQQFAKLRDILGTLRDAYCRTVGIEYMHIQDPEQRKWIQDRLERKQDKIDRDEQLRILRKLNEAEAFESFLHTKYVGQKRFSLEGGESAIPFVDQILIEAAKSQLDEVCIGMPHRGRLNVLANIAGKSYGRIFSEFEGHYGEESVQGSGDVKYHLGTKGTYKAAAGEEVNVYLAANPSHLEAVNPVLGGIVRAKQDIIAQTQVDGKDKFSVLPLLIHGDAAFAGQGVVAETLQMSQLQAYRVGGTIHLVVNNQVGFTTSPRYARTSVYSTDVARMIQAPIFHVNGDDPEAVVRVAQLSYDFQQAFHKDVVIDLVCYRRRGHNEADDPSLTQPLMYDIIDQKRSVRKLYTEALVGRGDITLEEAEAALKHYQDELEGVFQATKTETAEQFNSSAAEVISQGQQTLAPQTPSWEVPTAITRDVVDRVVASQSNMPEGFTLHKRLAPILARRAEMVATDAIDWGMGEALALGSLLTEGTVVRLVGEDSRRGTFGHRHAVIVDKKTGWQYKPLKTCYESGAKLDVYDSLLSEFAAMGFEYGYSVARPEALTIWEAQFGDFANGAQTIIDEYITTGEQKWAQKSSVVLLLPHGYEGQGPDHSSARVERFLQQCAQDNITVAMPTTPASFFHLLRWQVKSELTRPLVVMTPKSLLRAKFATSKVSDFTEGTFKAILGDTTVNPDDVKSVLLCSGKVYYDLAAEREKLGRKDVAIVRLERLYPLPAITLPPELARYKNLTNIRWVQEEPANQGAWSFMAMNLPALINHQITGISRPASSSPAVGLHHRSDLEQQALVTQAFN</sequence>
<evidence type="ECO:0000313" key="14">
    <source>
        <dbReference type="EMBL" id="CAB4339899.1"/>
    </source>
</evidence>
<dbReference type="EMBL" id="CAFBIX010000056">
    <property type="protein sequence ID" value="CAB4849964.1"/>
    <property type="molecule type" value="Genomic_DNA"/>
</dbReference>
<feature type="region of interest" description="Disordered" evidence="11">
    <location>
        <begin position="57"/>
        <end position="98"/>
    </location>
</feature>
<keyword evidence="6" id="KW-0460">Magnesium</keyword>
<evidence type="ECO:0000256" key="8">
    <source>
        <dbReference type="ARBA" id="ARBA00023052"/>
    </source>
</evidence>
<evidence type="ECO:0000256" key="10">
    <source>
        <dbReference type="ARBA" id="ARBA00052761"/>
    </source>
</evidence>
<dbReference type="Gene3D" id="3.40.50.12470">
    <property type="match status" value="1"/>
</dbReference>
<name>A0A6J5ZGN2_9ZZZZ</name>
<dbReference type="NCBIfam" id="NF006914">
    <property type="entry name" value="PRK09404.1"/>
    <property type="match status" value="1"/>
</dbReference>
<evidence type="ECO:0000256" key="4">
    <source>
        <dbReference type="ARBA" id="ARBA00012280"/>
    </source>
</evidence>
<keyword evidence="7" id="KW-0560">Oxidoreductase</keyword>
<dbReference type="Pfam" id="PF00676">
    <property type="entry name" value="E1_dh"/>
    <property type="match status" value="1"/>
</dbReference>
<evidence type="ECO:0000256" key="2">
    <source>
        <dbReference type="ARBA" id="ARBA00001964"/>
    </source>
</evidence>
<keyword evidence="8" id="KW-0786">Thiamine pyrophosphate</keyword>
<dbReference type="Pfam" id="PF16870">
    <property type="entry name" value="OxoGdeHyase_C"/>
    <property type="match status" value="1"/>
</dbReference>
<dbReference type="InterPro" id="IPR001017">
    <property type="entry name" value="DH_E1"/>
</dbReference>
<dbReference type="InterPro" id="IPR001078">
    <property type="entry name" value="2-oxoacid_DH_actylTfrase"/>
</dbReference>
<evidence type="ECO:0000313" key="18">
    <source>
        <dbReference type="EMBL" id="CAB5029394.1"/>
    </source>
</evidence>
<evidence type="ECO:0000256" key="5">
    <source>
        <dbReference type="ARBA" id="ARBA00022723"/>
    </source>
</evidence>
<evidence type="ECO:0000313" key="17">
    <source>
        <dbReference type="EMBL" id="CAB4849964.1"/>
    </source>
</evidence>
<dbReference type="InterPro" id="IPR029061">
    <property type="entry name" value="THDP-binding"/>
</dbReference>
<dbReference type="PIRSF" id="PIRSF000157">
    <property type="entry name" value="Oxoglu_dh_E1"/>
    <property type="match status" value="1"/>
</dbReference>
<evidence type="ECO:0000256" key="3">
    <source>
        <dbReference type="ARBA" id="ARBA00004813"/>
    </source>
</evidence>
<evidence type="ECO:0000313" key="16">
    <source>
        <dbReference type="EMBL" id="CAB4741608.1"/>
    </source>
</evidence>
<organism evidence="14">
    <name type="scientific">freshwater metagenome</name>
    <dbReference type="NCBI Taxonomy" id="449393"/>
    <lineage>
        <taxon>unclassified sequences</taxon>
        <taxon>metagenomes</taxon>
        <taxon>ecological metagenomes</taxon>
    </lineage>
</organism>
<dbReference type="Gene3D" id="3.40.50.970">
    <property type="match status" value="1"/>
</dbReference>
<comment type="cofactor">
    <cofactor evidence="1">
        <name>Mg(2+)</name>
        <dbReference type="ChEBI" id="CHEBI:18420"/>
    </cofactor>
</comment>
<dbReference type="InterPro" id="IPR011603">
    <property type="entry name" value="2oxoglutarate_DH_E1"/>
</dbReference>
<comment type="catalytic activity">
    <reaction evidence="10">
        <text>N(6)-[(R)-dihydrolipoyl]-L-lysyl-[protein] + succinyl-CoA = N(6)-[(R)-S(8)-succinyldihydrolipoyl]-L-lysyl-[protein] + CoA</text>
        <dbReference type="Rhea" id="RHEA:15213"/>
        <dbReference type="Rhea" id="RHEA-COMP:10475"/>
        <dbReference type="Rhea" id="RHEA-COMP:20092"/>
        <dbReference type="ChEBI" id="CHEBI:57287"/>
        <dbReference type="ChEBI" id="CHEBI:57292"/>
        <dbReference type="ChEBI" id="CHEBI:83100"/>
        <dbReference type="ChEBI" id="CHEBI:83120"/>
        <dbReference type="EC" id="2.3.1.61"/>
    </reaction>
</comment>
<dbReference type="InterPro" id="IPR023213">
    <property type="entry name" value="CAT-like_dom_sf"/>
</dbReference>
<dbReference type="EMBL" id="CAESAI010000020">
    <property type="protein sequence ID" value="CAB4339899.1"/>
    <property type="molecule type" value="Genomic_DNA"/>
</dbReference>
<dbReference type="EMBL" id="CAFBPK010000035">
    <property type="protein sequence ID" value="CAB5029394.1"/>
    <property type="molecule type" value="Genomic_DNA"/>
</dbReference>
<dbReference type="Pfam" id="PF02779">
    <property type="entry name" value="Transket_pyr"/>
    <property type="match status" value="1"/>
</dbReference>
<evidence type="ECO:0000256" key="6">
    <source>
        <dbReference type="ARBA" id="ARBA00022842"/>
    </source>
</evidence>
<dbReference type="SUPFAM" id="SSF52518">
    <property type="entry name" value="Thiamin diphosphate-binding fold (THDP-binding)"/>
    <property type="match status" value="2"/>
</dbReference>
<dbReference type="InterPro" id="IPR042179">
    <property type="entry name" value="KGD_C_sf"/>
</dbReference>
<dbReference type="GO" id="GO:0006099">
    <property type="term" value="P:tricarboxylic acid cycle"/>
    <property type="evidence" value="ECO:0007669"/>
    <property type="project" value="UniProtKB-UniPathway"/>
</dbReference>
<protein>
    <recommendedName>
        <fullName evidence="4">oxoglutarate dehydrogenase (succinyl-transferring)</fullName>
        <ecNumber evidence="4">1.2.4.2</ecNumber>
    </recommendedName>
</protein>
<proteinExistence type="predicted"/>
<evidence type="ECO:0000256" key="11">
    <source>
        <dbReference type="SAM" id="MobiDB-lite"/>
    </source>
</evidence>
<dbReference type="InterPro" id="IPR032106">
    <property type="entry name" value="2-oxogl_dehyd_N"/>
</dbReference>
<evidence type="ECO:0000256" key="7">
    <source>
        <dbReference type="ARBA" id="ARBA00023002"/>
    </source>
</evidence>
<comment type="pathway">
    <text evidence="3">Carbohydrate metabolism; tricarboxylic acid cycle; succinyl-CoA from 2-oxoglutarate (dehydrogenase route): step 1/1.</text>
</comment>
<dbReference type="GO" id="GO:0004149">
    <property type="term" value="F:dihydrolipoyllysine-residue succinyltransferase activity"/>
    <property type="evidence" value="ECO:0007669"/>
    <property type="project" value="UniProtKB-EC"/>
</dbReference>
<keyword evidence="9" id="KW-0511">Multifunctional enzyme</keyword>
<dbReference type="AlphaFoldDB" id="A0A6J5ZGN2"/>
<evidence type="ECO:0000313" key="15">
    <source>
        <dbReference type="EMBL" id="CAB4709271.1"/>
    </source>
</evidence>
<dbReference type="NCBIfam" id="TIGR00239">
    <property type="entry name" value="2oxo_dh_E1"/>
    <property type="match status" value="1"/>
</dbReference>
<accession>A0A6J5ZGN2</accession>
<dbReference type="GO" id="GO:0004591">
    <property type="term" value="F:oxoglutarate dehydrogenase (succinyl-transferring) activity"/>
    <property type="evidence" value="ECO:0007669"/>
    <property type="project" value="UniProtKB-EC"/>
</dbReference>
<dbReference type="InterPro" id="IPR005475">
    <property type="entry name" value="Transketolase-like_Pyr-bd"/>
</dbReference>
<dbReference type="GO" id="GO:0030976">
    <property type="term" value="F:thiamine pyrophosphate binding"/>
    <property type="evidence" value="ECO:0007669"/>
    <property type="project" value="InterPro"/>
</dbReference>
<dbReference type="Gene3D" id="3.40.50.11610">
    <property type="entry name" value="Multifunctional 2-oxoglutarate metabolism enzyme, C-terminal domain"/>
    <property type="match status" value="1"/>
</dbReference>
<dbReference type="PANTHER" id="PTHR23152">
    <property type="entry name" value="2-OXOGLUTARATE DEHYDROGENASE"/>
    <property type="match status" value="1"/>
</dbReference>
<keyword evidence="5" id="KW-0479">Metal-binding</keyword>
<evidence type="ECO:0000259" key="12">
    <source>
        <dbReference type="SMART" id="SM00861"/>
    </source>
</evidence>
<reference evidence="14" key="1">
    <citation type="submission" date="2020-05" db="EMBL/GenBank/DDBJ databases">
        <authorList>
            <person name="Chiriac C."/>
            <person name="Salcher M."/>
            <person name="Ghai R."/>
            <person name="Kavagutti S V."/>
        </authorList>
    </citation>
    <scope>NUCLEOTIDE SEQUENCE</scope>
</reference>
<dbReference type="EC" id="1.2.4.2" evidence="4"/>
<dbReference type="Pfam" id="PF16078">
    <property type="entry name" value="2-oxogl_dehyd_N"/>
    <property type="match status" value="1"/>
</dbReference>
<dbReference type="GO" id="GO:0005829">
    <property type="term" value="C:cytosol"/>
    <property type="evidence" value="ECO:0007669"/>
    <property type="project" value="TreeGrafter"/>
</dbReference>
<dbReference type="InterPro" id="IPR031717">
    <property type="entry name" value="ODO-1/KGD_C"/>
</dbReference>
<feature type="compositionally biased region" description="Low complexity" evidence="11">
    <location>
        <begin position="63"/>
        <end position="98"/>
    </location>
</feature>
<gene>
    <name evidence="15" type="ORF">UFOPK2648_00791</name>
    <name evidence="16" type="ORF">UFOPK2824_00183</name>
    <name evidence="17" type="ORF">UFOPK3278_01147</name>
    <name evidence="14" type="ORF">UFOPK3406_00904</name>
    <name evidence="13" type="ORF">UFOPK3925_00025</name>
    <name evidence="18" type="ORF">UFOPK4097_01493</name>
</gene>